<proteinExistence type="predicted"/>
<protein>
    <recommendedName>
        <fullName evidence="5">Porin</fullName>
    </recommendedName>
</protein>
<keyword evidence="2" id="KW-0732">Signal</keyword>
<gene>
    <name evidence="3" type="ORF">CWS31_000210</name>
</gene>
<evidence type="ECO:0000256" key="2">
    <source>
        <dbReference type="SAM" id="SignalP"/>
    </source>
</evidence>
<accession>A0ABY3N0H9</accession>
<keyword evidence="4" id="KW-1185">Reference proteome</keyword>
<reference evidence="3 4" key="1">
    <citation type="submission" date="2019-08" db="EMBL/GenBank/DDBJ databases">
        <title>Microbe sample from Colwellia echini.</title>
        <authorList>
            <person name="Christiansen L."/>
            <person name="Pathiraja D."/>
            <person name="Schultz-Johansen M."/>
            <person name="Choi I.-G."/>
            <person name="Stougaard P."/>
        </authorList>
    </citation>
    <scope>NUCLEOTIDE SEQUENCE [LARGE SCALE GENOMIC DNA]</scope>
    <source>
        <strain evidence="3 4">A3</strain>
    </source>
</reference>
<dbReference type="SUPFAM" id="SSF56935">
    <property type="entry name" value="Porins"/>
    <property type="match status" value="1"/>
</dbReference>
<sequence length="471" mass="52370">MLNHAQIKPHSKRFSAVKPLSLSLVTLSLLCSINAYSQQAEQQTDQKRIQSLEQRLQELEQQIQKQGLTNTQDTIEETSIENDIILINMPQTDQRASHEFAAPDKSIKLSNSDTTLQLGGQIWLDAMYNNGEMTNRAGFQPSSIAYEENVVKDDTLLTVGQSKFSLKSYTPSVYGPITTLFEFDFFNPDGDAGFHLTQLWAEVGDFGAGQTFTGFMDIKSFPNVLEYWGPNSMVFVRQPQVRYNTAVSKNGRIIFTVEKSYSDFAIPSSVNVGNDAYNNDNTNELPDITAAYLHSGNFGYIKSAMILRKLGYETTTAKDSTIGWGVNVSGLINVLEKDSIQYQFIYGEGIGRYVNDTCCSYYNGETGGVDAGIDLSGNLVAIPVAGGFAYYNKQWAPKWSSAIGYSYLKVDNLDTQKALSIKDSTYTSVNVIWSPTVQVKTGVEFQYGDIQSKSTYEADDFRIQASVGFKY</sequence>
<evidence type="ECO:0000313" key="3">
    <source>
        <dbReference type="EMBL" id="TYK67003.1"/>
    </source>
</evidence>
<dbReference type="EMBL" id="PJAI02000001">
    <property type="protein sequence ID" value="TYK67003.1"/>
    <property type="molecule type" value="Genomic_DNA"/>
</dbReference>
<name>A0ABY3N0H9_9GAMM</name>
<evidence type="ECO:0008006" key="5">
    <source>
        <dbReference type="Google" id="ProtNLM"/>
    </source>
</evidence>
<evidence type="ECO:0000313" key="4">
    <source>
        <dbReference type="Proteomes" id="UP000815846"/>
    </source>
</evidence>
<dbReference type="Proteomes" id="UP000815846">
    <property type="component" value="Unassembled WGS sequence"/>
</dbReference>
<evidence type="ECO:0000256" key="1">
    <source>
        <dbReference type="SAM" id="Coils"/>
    </source>
</evidence>
<feature type="coiled-coil region" evidence="1">
    <location>
        <begin position="42"/>
        <end position="69"/>
    </location>
</feature>
<dbReference type="Pfam" id="PF19577">
    <property type="entry name" value="DcaP"/>
    <property type="match status" value="1"/>
</dbReference>
<feature type="chain" id="PRO_5045228039" description="Porin" evidence="2">
    <location>
        <begin position="38"/>
        <end position="471"/>
    </location>
</feature>
<keyword evidence="1" id="KW-0175">Coiled coil</keyword>
<dbReference type="InterPro" id="IPR045748">
    <property type="entry name" value="DcaP"/>
</dbReference>
<feature type="signal peptide" evidence="2">
    <location>
        <begin position="1"/>
        <end position="37"/>
    </location>
</feature>
<dbReference type="RefSeq" id="WP_101343153.1">
    <property type="nucleotide sequence ID" value="NZ_PJAI02000001.1"/>
</dbReference>
<organism evidence="3 4">
    <name type="scientific">Colwellia echini</name>
    <dbReference type="NCBI Taxonomy" id="1982103"/>
    <lineage>
        <taxon>Bacteria</taxon>
        <taxon>Pseudomonadati</taxon>
        <taxon>Pseudomonadota</taxon>
        <taxon>Gammaproteobacteria</taxon>
        <taxon>Alteromonadales</taxon>
        <taxon>Colwelliaceae</taxon>
        <taxon>Colwellia</taxon>
    </lineage>
</organism>
<comment type="caution">
    <text evidence="3">The sequence shown here is derived from an EMBL/GenBank/DDBJ whole genome shotgun (WGS) entry which is preliminary data.</text>
</comment>